<dbReference type="GO" id="GO:0071555">
    <property type="term" value="P:cell wall organization"/>
    <property type="evidence" value="ECO:0007669"/>
    <property type="project" value="UniProtKB-KW"/>
</dbReference>
<dbReference type="OrthoDB" id="9794842at2"/>
<keyword evidence="6" id="KW-0963">Cytoplasm</keyword>
<evidence type="ECO:0000256" key="10">
    <source>
        <dbReference type="ARBA" id="ARBA00023316"/>
    </source>
</evidence>
<comment type="subcellular location">
    <subcellularLocation>
        <location evidence="3">Cytoplasm</location>
    </subcellularLocation>
</comment>
<comment type="catalytic activity">
    <reaction evidence="1">
        <text>Hydrolyzes the link between N-acetylmuramoyl residues and L-amino acid residues in certain cell-wall glycopeptides.</text>
        <dbReference type="EC" id="3.5.1.28"/>
    </reaction>
</comment>
<dbReference type="RefSeq" id="WP_116300585.1">
    <property type="nucleotide sequence ID" value="NZ_NFZV01000001.1"/>
</dbReference>
<organism evidence="15 16">
    <name type="scientific">Alkalilimnicola ehrlichii</name>
    <dbReference type="NCBI Taxonomy" id="351052"/>
    <lineage>
        <taxon>Bacteria</taxon>
        <taxon>Pseudomonadati</taxon>
        <taxon>Pseudomonadota</taxon>
        <taxon>Gammaproteobacteria</taxon>
        <taxon>Chromatiales</taxon>
        <taxon>Ectothiorhodospiraceae</taxon>
        <taxon>Alkalilimnicola</taxon>
    </lineage>
</organism>
<sequence>MIDLKTGQVAAARQRPSPNYDERPENIAIDLLVIHNISLPPNEFGGPYIDALFTNALDCELHPFFDQLRGLKVSAHLLIRRDGELLQYVPLHKRAWHAGVSCFDGRERCNDFSIGIELEGCDDQRFTEAQYGCLLPLCSALMDAYPGITPERIVGHSDIAPGRKTDPGPHFDWNRLRTVLSSVS</sequence>
<accession>A0A3E0X1U7</accession>
<dbReference type="SMART" id="SM00644">
    <property type="entry name" value="Ami_2"/>
    <property type="match status" value="1"/>
</dbReference>
<evidence type="ECO:0000256" key="8">
    <source>
        <dbReference type="ARBA" id="ARBA00022801"/>
    </source>
</evidence>
<evidence type="ECO:0000256" key="4">
    <source>
        <dbReference type="ARBA" id="ARBA00007553"/>
    </source>
</evidence>
<keyword evidence="9" id="KW-0862">Zinc</keyword>
<evidence type="ECO:0000313" key="15">
    <source>
        <dbReference type="EMBL" id="RFA39457.1"/>
    </source>
</evidence>
<name>A0A3E0X1U7_9GAMM</name>
<feature type="domain" description="N-acetylmuramoyl-L-alanine amidase" evidence="14">
    <location>
        <begin position="17"/>
        <end position="168"/>
    </location>
</feature>
<evidence type="ECO:0000313" key="16">
    <source>
        <dbReference type="Proteomes" id="UP000256763"/>
    </source>
</evidence>
<evidence type="ECO:0000256" key="5">
    <source>
        <dbReference type="ARBA" id="ARBA00011901"/>
    </source>
</evidence>
<protein>
    <recommendedName>
        <fullName evidence="11">1,6-anhydro-N-acetylmuramyl-L-alanine amidase AmpD</fullName>
        <ecNumber evidence="5">3.5.1.28</ecNumber>
    </recommendedName>
    <alternativeName>
        <fullName evidence="12">N-acetylmuramoyl-L-alanine amidase</fullName>
    </alternativeName>
</protein>
<feature type="region of interest" description="Disordered" evidence="13">
    <location>
        <begin position="1"/>
        <end position="21"/>
    </location>
</feature>
<comment type="caution">
    <text evidence="15">The sequence shown here is derived from an EMBL/GenBank/DDBJ whole genome shotgun (WGS) entry which is preliminary data.</text>
</comment>
<dbReference type="FunFam" id="3.40.80.10:FF:000002">
    <property type="entry name" value="1,6-anhydro-N-acetylmuramyl-L-alanine amidase"/>
    <property type="match status" value="1"/>
</dbReference>
<dbReference type="PANTHER" id="PTHR30417">
    <property type="entry name" value="N-ACETYLMURAMOYL-L-ALANINE AMIDASE AMID"/>
    <property type="match status" value="1"/>
</dbReference>
<evidence type="ECO:0000256" key="3">
    <source>
        <dbReference type="ARBA" id="ARBA00004496"/>
    </source>
</evidence>
<dbReference type="GO" id="GO:0008745">
    <property type="term" value="F:N-acetylmuramoyl-L-alanine amidase activity"/>
    <property type="evidence" value="ECO:0007669"/>
    <property type="project" value="UniProtKB-EC"/>
</dbReference>
<dbReference type="GO" id="GO:0009253">
    <property type="term" value="P:peptidoglycan catabolic process"/>
    <property type="evidence" value="ECO:0007669"/>
    <property type="project" value="InterPro"/>
</dbReference>
<evidence type="ECO:0000256" key="2">
    <source>
        <dbReference type="ARBA" id="ARBA00001947"/>
    </source>
</evidence>
<dbReference type="InterPro" id="IPR036505">
    <property type="entry name" value="Amidase/PGRP_sf"/>
</dbReference>
<evidence type="ECO:0000259" key="14">
    <source>
        <dbReference type="SMART" id="SM00644"/>
    </source>
</evidence>
<keyword evidence="8" id="KW-0378">Hydrolase</keyword>
<dbReference type="CDD" id="cd06583">
    <property type="entry name" value="PGRP"/>
    <property type="match status" value="1"/>
</dbReference>
<keyword evidence="7" id="KW-0479">Metal-binding</keyword>
<dbReference type="Proteomes" id="UP000256763">
    <property type="component" value="Unassembled WGS sequence"/>
</dbReference>
<dbReference type="EC" id="3.5.1.28" evidence="5"/>
<keyword evidence="10" id="KW-0961">Cell wall biogenesis/degradation</keyword>
<dbReference type="AlphaFoldDB" id="A0A3E0X1U7"/>
<evidence type="ECO:0000256" key="7">
    <source>
        <dbReference type="ARBA" id="ARBA00022723"/>
    </source>
</evidence>
<dbReference type="InterPro" id="IPR002502">
    <property type="entry name" value="Amidase_domain"/>
</dbReference>
<gene>
    <name evidence="15" type="ORF">CAL65_01315</name>
</gene>
<dbReference type="NCBIfam" id="NF008758">
    <property type="entry name" value="PRK11789.1"/>
    <property type="match status" value="1"/>
</dbReference>
<reference evidence="16" key="1">
    <citation type="submission" date="2017-05" db="EMBL/GenBank/DDBJ databases">
        <authorList>
            <person name="Sharma S."/>
            <person name="Sidhu C."/>
            <person name="Pinnaka A.K."/>
        </authorList>
    </citation>
    <scope>NUCLEOTIDE SEQUENCE [LARGE SCALE GENOMIC DNA]</scope>
    <source>
        <strain evidence="16">AK93</strain>
    </source>
</reference>
<dbReference type="PANTHER" id="PTHR30417:SF4">
    <property type="entry name" value="1,6-ANHYDRO-N-ACETYLMURAMYL-L-ALANINE AMIDASE AMPD"/>
    <property type="match status" value="1"/>
</dbReference>
<evidence type="ECO:0000256" key="9">
    <source>
        <dbReference type="ARBA" id="ARBA00022833"/>
    </source>
</evidence>
<dbReference type="Pfam" id="PF01510">
    <property type="entry name" value="Amidase_2"/>
    <property type="match status" value="1"/>
</dbReference>
<comment type="cofactor">
    <cofactor evidence="2">
        <name>Zn(2+)</name>
        <dbReference type="ChEBI" id="CHEBI:29105"/>
    </cofactor>
</comment>
<dbReference type="GO" id="GO:0009254">
    <property type="term" value="P:peptidoglycan turnover"/>
    <property type="evidence" value="ECO:0007669"/>
    <property type="project" value="TreeGrafter"/>
</dbReference>
<dbReference type="EMBL" id="NFZW01000001">
    <property type="protein sequence ID" value="RFA39457.1"/>
    <property type="molecule type" value="Genomic_DNA"/>
</dbReference>
<evidence type="ECO:0000256" key="13">
    <source>
        <dbReference type="SAM" id="MobiDB-lite"/>
    </source>
</evidence>
<dbReference type="InterPro" id="IPR051206">
    <property type="entry name" value="NAMLAA_amidase_2"/>
</dbReference>
<evidence type="ECO:0000256" key="1">
    <source>
        <dbReference type="ARBA" id="ARBA00001561"/>
    </source>
</evidence>
<evidence type="ECO:0000256" key="12">
    <source>
        <dbReference type="ARBA" id="ARBA00042615"/>
    </source>
</evidence>
<dbReference type="Gene3D" id="3.40.80.10">
    <property type="entry name" value="Peptidoglycan recognition protein-like"/>
    <property type="match status" value="1"/>
</dbReference>
<evidence type="ECO:0000256" key="11">
    <source>
        <dbReference type="ARBA" id="ARBA00039257"/>
    </source>
</evidence>
<comment type="similarity">
    <text evidence="4">Belongs to the N-acetylmuramoyl-L-alanine amidase 2 family.</text>
</comment>
<dbReference type="SUPFAM" id="SSF55846">
    <property type="entry name" value="N-acetylmuramoyl-L-alanine amidase-like"/>
    <property type="match status" value="1"/>
</dbReference>
<dbReference type="GO" id="GO:0046872">
    <property type="term" value="F:metal ion binding"/>
    <property type="evidence" value="ECO:0007669"/>
    <property type="project" value="UniProtKB-KW"/>
</dbReference>
<keyword evidence="16" id="KW-1185">Reference proteome</keyword>
<evidence type="ECO:0000256" key="6">
    <source>
        <dbReference type="ARBA" id="ARBA00022490"/>
    </source>
</evidence>
<proteinExistence type="inferred from homology"/>
<dbReference type="GO" id="GO:0005737">
    <property type="term" value="C:cytoplasm"/>
    <property type="evidence" value="ECO:0007669"/>
    <property type="project" value="UniProtKB-SubCell"/>
</dbReference>